<evidence type="ECO:0000313" key="1">
    <source>
        <dbReference type="EMBL" id="KAJ1968316.1"/>
    </source>
</evidence>
<dbReference type="EMBL" id="JANBQB010002150">
    <property type="protein sequence ID" value="KAJ1968316.1"/>
    <property type="molecule type" value="Genomic_DNA"/>
</dbReference>
<dbReference type="InterPro" id="IPR036514">
    <property type="entry name" value="SGNH_hydro_sf"/>
</dbReference>
<dbReference type="OrthoDB" id="1600564at2759"/>
<accession>A0A9W8E403</accession>
<comment type="caution">
    <text evidence="1">The sequence shown here is derived from an EMBL/GenBank/DDBJ whole genome shotgun (WGS) entry which is preliminary data.</text>
</comment>
<gene>
    <name evidence="1" type="ORF">H4R34_006287</name>
</gene>
<feature type="non-terminal residue" evidence="1">
    <location>
        <position position="1"/>
    </location>
</feature>
<dbReference type="AlphaFoldDB" id="A0A9W8E403"/>
<dbReference type="Proteomes" id="UP001151582">
    <property type="component" value="Unassembled WGS sequence"/>
</dbReference>
<dbReference type="Gene3D" id="3.40.50.1110">
    <property type="entry name" value="SGNH hydrolase"/>
    <property type="match status" value="1"/>
</dbReference>
<sequence length="286" mass="32309">VERFIEDSQHEKYENAIAVLWFGSNDIMQPFLQGTITSEESLQAVIDAATEHIRNLAAALQNAGVKRVFYFNLLDFDKIINWRAIMSQGIAKLRTKGHEPVSLAEAHSGFQGLSPIQQRQLAHIYSPYTRHHDVINPSSQHEAGTKMGLRSLVTHKRLLSKAAERFNEALKQNGIGERDIVDITTEFNRLYDGNLRNPSTNRRFETGGSCLTQNAMRHIVRACDNPDSYLLWDEKHPSSAVHNVFALEFYTKLTVIYTSLPARVLTAPAKRPNAAQNMLNSALKRQ</sequence>
<reference evidence="1" key="1">
    <citation type="submission" date="2022-07" db="EMBL/GenBank/DDBJ databases">
        <title>Phylogenomic reconstructions and comparative analyses of Kickxellomycotina fungi.</title>
        <authorList>
            <person name="Reynolds N.K."/>
            <person name="Stajich J.E."/>
            <person name="Barry K."/>
            <person name="Grigoriev I.V."/>
            <person name="Crous P."/>
            <person name="Smith M.E."/>
        </authorList>
    </citation>
    <scope>NUCLEOTIDE SEQUENCE</scope>
    <source>
        <strain evidence="1">RSA 567</strain>
    </source>
</reference>
<protein>
    <submittedName>
        <fullName evidence="1">Uncharacterized protein</fullName>
    </submittedName>
</protein>
<name>A0A9W8E403_9FUNG</name>
<evidence type="ECO:0000313" key="2">
    <source>
        <dbReference type="Proteomes" id="UP001151582"/>
    </source>
</evidence>
<keyword evidence="2" id="KW-1185">Reference proteome</keyword>
<proteinExistence type="predicted"/>
<organism evidence="1 2">
    <name type="scientific">Dimargaris verticillata</name>
    <dbReference type="NCBI Taxonomy" id="2761393"/>
    <lineage>
        <taxon>Eukaryota</taxon>
        <taxon>Fungi</taxon>
        <taxon>Fungi incertae sedis</taxon>
        <taxon>Zoopagomycota</taxon>
        <taxon>Kickxellomycotina</taxon>
        <taxon>Dimargaritomycetes</taxon>
        <taxon>Dimargaritales</taxon>
        <taxon>Dimargaritaceae</taxon>
        <taxon>Dimargaris</taxon>
    </lineage>
</organism>